<dbReference type="Gene3D" id="2.40.40.10">
    <property type="entry name" value="RlpA-like domain"/>
    <property type="match status" value="1"/>
</dbReference>
<feature type="non-terminal residue" evidence="2">
    <location>
        <position position="88"/>
    </location>
</feature>
<evidence type="ECO:0000313" key="3">
    <source>
        <dbReference type="Proteomes" id="UP000054144"/>
    </source>
</evidence>
<dbReference type="InterPro" id="IPR036908">
    <property type="entry name" value="RlpA-like_sf"/>
</dbReference>
<keyword evidence="1" id="KW-0732">Signal</keyword>
<gene>
    <name evidence="2" type="ORF">FISHEDRAFT_18796</name>
</gene>
<protein>
    <recommendedName>
        <fullName evidence="4">RlpA-like protein double-psi beta-barrel domain-containing protein</fullName>
    </recommendedName>
</protein>
<dbReference type="CDD" id="cd22191">
    <property type="entry name" value="DPBB_RlpA_EXP_N-like"/>
    <property type="match status" value="1"/>
</dbReference>
<name>A0A0D7AEL5_9AGAR</name>
<dbReference type="AlphaFoldDB" id="A0A0D7AEL5"/>
<feature type="non-terminal residue" evidence="2">
    <location>
        <position position="1"/>
    </location>
</feature>
<dbReference type="EMBL" id="KN881721">
    <property type="protein sequence ID" value="KIY49807.1"/>
    <property type="molecule type" value="Genomic_DNA"/>
</dbReference>
<evidence type="ECO:0000256" key="1">
    <source>
        <dbReference type="ARBA" id="ARBA00022729"/>
    </source>
</evidence>
<dbReference type="PANTHER" id="PTHR31836">
    <property type="match status" value="1"/>
</dbReference>
<reference evidence="2 3" key="1">
    <citation type="journal article" date="2015" name="Fungal Genet. Biol.">
        <title>Evolution of novel wood decay mechanisms in Agaricales revealed by the genome sequences of Fistulina hepatica and Cylindrobasidium torrendii.</title>
        <authorList>
            <person name="Floudas D."/>
            <person name="Held B.W."/>
            <person name="Riley R."/>
            <person name="Nagy L.G."/>
            <person name="Koehler G."/>
            <person name="Ransdell A.S."/>
            <person name="Younus H."/>
            <person name="Chow J."/>
            <person name="Chiniquy J."/>
            <person name="Lipzen A."/>
            <person name="Tritt A."/>
            <person name="Sun H."/>
            <person name="Haridas S."/>
            <person name="LaButti K."/>
            <person name="Ohm R.A."/>
            <person name="Kues U."/>
            <person name="Blanchette R.A."/>
            <person name="Grigoriev I.V."/>
            <person name="Minto R.E."/>
            <person name="Hibbett D.S."/>
        </authorList>
    </citation>
    <scope>NUCLEOTIDE SEQUENCE [LARGE SCALE GENOMIC DNA]</scope>
    <source>
        <strain evidence="2 3">ATCC 64428</strain>
    </source>
</reference>
<dbReference type="Proteomes" id="UP000054144">
    <property type="component" value="Unassembled WGS sequence"/>
</dbReference>
<keyword evidence="3" id="KW-1185">Reference proteome</keyword>
<dbReference type="PANTHER" id="PTHR31836:SF28">
    <property type="entry name" value="SRCR DOMAIN-CONTAINING PROTEIN-RELATED"/>
    <property type="match status" value="1"/>
</dbReference>
<organism evidence="2 3">
    <name type="scientific">Fistulina hepatica ATCC 64428</name>
    <dbReference type="NCBI Taxonomy" id="1128425"/>
    <lineage>
        <taxon>Eukaryota</taxon>
        <taxon>Fungi</taxon>
        <taxon>Dikarya</taxon>
        <taxon>Basidiomycota</taxon>
        <taxon>Agaricomycotina</taxon>
        <taxon>Agaricomycetes</taxon>
        <taxon>Agaricomycetidae</taxon>
        <taxon>Agaricales</taxon>
        <taxon>Fistulinaceae</taxon>
        <taxon>Fistulina</taxon>
    </lineage>
</organism>
<proteinExistence type="predicted"/>
<dbReference type="SUPFAM" id="SSF50685">
    <property type="entry name" value="Barwin-like endoglucanases"/>
    <property type="match status" value="1"/>
</dbReference>
<dbReference type="OrthoDB" id="623670at2759"/>
<dbReference type="InterPro" id="IPR051477">
    <property type="entry name" value="Expansin_CellWall"/>
</dbReference>
<sequence length="88" mass="9417">TYYVVGLGACGWTSVSTDYVVALATEDYDSGSHCGDIVSITYDGTTSSATVVDECEGCSSGDLDMSESLFETFTTLSVGRFEMSWEYS</sequence>
<accession>A0A0D7AEL5</accession>
<evidence type="ECO:0008006" key="4">
    <source>
        <dbReference type="Google" id="ProtNLM"/>
    </source>
</evidence>
<evidence type="ECO:0000313" key="2">
    <source>
        <dbReference type="EMBL" id="KIY49807.1"/>
    </source>
</evidence>